<organism evidence="3 4">
    <name type="scientific">Paracoccus sanguinis</name>
    <dbReference type="NCBI Taxonomy" id="1545044"/>
    <lineage>
        <taxon>Bacteria</taxon>
        <taxon>Pseudomonadati</taxon>
        <taxon>Pseudomonadota</taxon>
        <taxon>Alphaproteobacteria</taxon>
        <taxon>Rhodobacterales</taxon>
        <taxon>Paracoccaceae</taxon>
        <taxon>Paracoccus</taxon>
    </lineage>
</organism>
<evidence type="ECO:0000313" key="4">
    <source>
        <dbReference type="Proteomes" id="UP000182944"/>
    </source>
</evidence>
<proteinExistence type="predicted"/>
<protein>
    <recommendedName>
        <fullName evidence="2">Acb2/Tad1 hairpin domain-containing protein</fullName>
    </recommendedName>
</protein>
<dbReference type="STRING" id="1545044.SAMN05444276_101703"/>
<reference evidence="4" key="1">
    <citation type="submission" date="2016-10" db="EMBL/GenBank/DDBJ databases">
        <authorList>
            <person name="Varghese N."/>
            <person name="Submissions S."/>
        </authorList>
    </citation>
    <scope>NUCLEOTIDE SEQUENCE [LARGE SCALE GENOMIC DNA]</scope>
    <source>
        <strain evidence="4">DSM 29303</strain>
    </source>
</reference>
<feature type="domain" description="Acb2/Tad1 hairpin" evidence="2">
    <location>
        <begin position="5"/>
        <end position="65"/>
    </location>
</feature>
<evidence type="ECO:0000313" key="3">
    <source>
        <dbReference type="EMBL" id="SDW34089.1"/>
    </source>
</evidence>
<gene>
    <name evidence="3" type="ORF">SAMN05444276_101703</name>
</gene>
<evidence type="ECO:0000256" key="1">
    <source>
        <dbReference type="ARBA" id="ARBA00022741"/>
    </source>
</evidence>
<keyword evidence="1" id="KW-0547">Nucleotide-binding</keyword>
<dbReference type="Pfam" id="PF24729">
    <property type="entry name" value="Acb2_Tad1_hairpin"/>
    <property type="match status" value="1"/>
</dbReference>
<accession>A0A1H2SSR5</accession>
<dbReference type="EMBL" id="FNNA01000001">
    <property type="protein sequence ID" value="SDW34089.1"/>
    <property type="molecule type" value="Genomic_DNA"/>
</dbReference>
<dbReference type="Proteomes" id="UP000182944">
    <property type="component" value="Unassembled WGS sequence"/>
</dbReference>
<evidence type="ECO:0000259" key="2">
    <source>
        <dbReference type="Pfam" id="PF24729"/>
    </source>
</evidence>
<dbReference type="GO" id="GO:0000166">
    <property type="term" value="F:nucleotide binding"/>
    <property type="evidence" value="ECO:0007669"/>
    <property type="project" value="UniProtKB-KW"/>
</dbReference>
<keyword evidence="4" id="KW-1185">Reference proteome</keyword>
<dbReference type="InterPro" id="IPR056098">
    <property type="entry name" value="Acb2/Tad1_hairpin"/>
</dbReference>
<dbReference type="RefSeq" id="WP_036730757.1">
    <property type="nucleotide sequence ID" value="NZ_JRKP01000001.1"/>
</dbReference>
<sequence length="77" mass="8593">MAPIPGYRPLSEDAQERMAANKRMEEDVLRQLDLLAQSGVVDQRWLAIGRTQIEQGFMAVNRAVARPQRLSDAELGG</sequence>
<dbReference type="AlphaFoldDB" id="A0A1H2SSR5"/>
<name>A0A1H2SSR5_9RHOB</name>